<name>A0A1Q3ESQ2_LENED</name>
<dbReference type="Proteomes" id="UP000188533">
    <property type="component" value="Unassembled WGS sequence"/>
</dbReference>
<evidence type="ECO:0000256" key="1">
    <source>
        <dbReference type="ARBA" id="ARBA00004273"/>
    </source>
</evidence>
<keyword evidence="2" id="KW-0812">Transmembrane</keyword>
<dbReference type="PANTHER" id="PTHR12763:SF28">
    <property type="entry name" value="GEO10507P1-RELATED"/>
    <property type="match status" value="1"/>
</dbReference>
<gene>
    <name evidence="9" type="ORF">LENED_012454</name>
</gene>
<keyword evidence="10" id="KW-1185">Reference proteome</keyword>
<organism evidence="9 10">
    <name type="scientific">Lentinula edodes</name>
    <name type="common">Shiitake mushroom</name>
    <name type="synonym">Lentinus edodes</name>
    <dbReference type="NCBI Taxonomy" id="5353"/>
    <lineage>
        <taxon>Eukaryota</taxon>
        <taxon>Fungi</taxon>
        <taxon>Dikarya</taxon>
        <taxon>Basidiomycota</taxon>
        <taxon>Agaricomycotina</taxon>
        <taxon>Agaricomycetes</taxon>
        <taxon>Agaricomycetidae</taxon>
        <taxon>Agaricales</taxon>
        <taxon>Marasmiineae</taxon>
        <taxon>Omphalotaceae</taxon>
        <taxon>Lentinula</taxon>
    </lineage>
</organism>
<accession>A0A1Q3ESQ2</accession>
<keyword evidence="6" id="KW-0496">Mitochondrion</keyword>
<keyword evidence="3" id="KW-0999">Mitochondrion inner membrane</keyword>
<evidence type="ECO:0000313" key="9">
    <source>
        <dbReference type="EMBL" id="GAW10212.1"/>
    </source>
</evidence>
<evidence type="ECO:0000256" key="6">
    <source>
        <dbReference type="ARBA" id="ARBA00023128"/>
    </source>
</evidence>
<dbReference type="SUPFAM" id="SSF46565">
    <property type="entry name" value="Chaperone J-domain"/>
    <property type="match status" value="1"/>
</dbReference>
<evidence type="ECO:0000313" key="10">
    <source>
        <dbReference type="Proteomes" id="UP000188533"/>
    </source>
</evidence>
<dbReference type="GO" id="GO:0030150">
    <property type="term" value="P:protein import into mitochondrial matrix"/>
    <property type="evidence" value="ECO:0007669"/>
    <property type="project" value="TreeGrafter"/>
</dbReference>
<proteinExistence type="predicted"/>
<dbReference type="STRING" id="5353.A0A1Q3ESQ2"/>
<keyword evidence="5" id="KW-0813">Transport</keyword>
<evidence type="ECO:0000256" key="5">
    <source>
        <dbReference type="ARBA" id="ARBA00023010"/>
    </source>
</evidence>
<dbReference type="GO" id="GO:0001671">
    <property type="term" value="F:ATPase activator activity"/>
    <property type="evidence" value="ECO:0007669"/>
    <property type="project" value="TreeGrafter"/>
</dbReference>
<comment type="caution">
    <text evidence="9">The sequence shown here is derived from an EMBL/GenBank/DDBJ whole genome shotgun (WGS) entry which is preliminary data.</text>
</comment>
<dbReference type="Gene3D" id="1.10.287.110">
    <property type="entry name" value="DnaJ domain"/>
    <property type="match status" value="1"/>
</dbReference>
<dbReference type="EMBL" id="BDGU01001594">
    <property type="protein sequence ID" value="GAW10212.1"/>
    <property type="molecule type" value="Genomic_DNA"/>
</dbReference>
<reference evidence="9 10" key="2">
    <citation type="submission" date="2017-02" db="EMBL/GenBank/DDBJ databases">
        <title>A genome survey and senescence transcriptome analysis in Lentinula edodes.</title>
        <authorList>
            <person name="Sakamoto Y."/>
            <person name="Nakade K."/>
            <person name="Sato S."/>
            <person name="Yoshida Y."/>
            <person name="Miyazaki K."/>
            <person name="Natsume S."/>
            <person name="Konno N."/>
        </authorList>
    </citation>
    <scope>NUCLEOTIDE SEQUENCE [LARGE SCALE GENOMIC DNA]</scope>
    <source>
        <strain evidence="9 10">NBRC 111202</strain>
    </source>
</reference>
<evidence type="ECO:0000256" key="2">
    <source>
        <dbReference type="ARBA" id="ARBA00022692"/>
    </source>
</evidence>
<evidence type="ECO:0000256" key="7">
    <source>
        <dbReference type="ARBA" id="ARBA00023136"/>
    </source>
</evidence>
<protein>
    <submittedName>
        <fullName evidence="9">Mitochondrial import inner membrane translocase subunit TIM14</fullName>
    </submittedName>
</protein>
<keyword evidence="5" id="KW-0811">Translocation</keyword>
<keyword evidence="8" id="KW-0143">Chaperone</keyword>
<reference evidence="9 10" key="1">
    <citation type="submission" date="2016-08" db="EMBL/GenBank/DDBJ databases">
        <authorList>
            <consortium name="Lentinula edodes genome sequencing consortium"/>
            <person name="Sakamoto Y."/>
            <person name="Nakade K."/>
            <person name="Sato S."/>
            <person name="Yoshida Y."/>
            <person name="Miyazaki K."/>
            <person name="Natsume S."/>
            <person name="Konno N."/>
        </authorList>
    </citation>
    <scope>NUCLEOTIDE SEQUENCE [LARGE SCALE GENOMIC DNA]</scope>
    <source>
        <strain evidence="9 10">NBRC 111202</strain>
    </source>
</reference>
<sequence length="120" mass="12779">MASPLLVGAGVAAAALAGRYFIKQAGKSAAEKWAQGGFRAKMDRKEAIAILGLKEGPQLRTKLKDAHRHIMLANHPDRGGSPYLARRQTVAVLSLSFTCSSADGLSSFAVVVNYHSITWA</sequence>
<dbReference type="InterPro" id="IPR036869">
    <property type="entry name" value="J_dom_sf"/>
</dbReference>
<dbReference type="GO" id="GO:0001405">
    <property type="term" value="C:PAM complex, Tim23 associated import motor"/>
    <property type="evidence" value="ECO:0007669"/>
    <property type="project" value="TreeGrafter"/>
</dbReference>
<keyword evidence="7" id="KW-0472">Membrane</keyword>
<evidence type="ECO:0000256" key="4">
    <source>
        <dbReference type="ARBA" id="ARBA00022989"/>
    </source>
</evidence>
<keyword evidence="4" id="KW-1133">Transmembrane helix</keyword>
<dbReference type="PANTHER" id="PTHR12763">
    <property type="match status" value="1"/>
</dbReference>
<comment type="subcellular location">
    <subcellularLocation>
        <location evidence="1">Mitochondrion inner membrane</location>
    </subcellularLocation>
</comment>
<evidence type="ECO:0000256" key="8">
    <source>
        <dbReference type="ARBA" id="ARBA00023186"/>
    </source>
</evidence>
<dbReference type="FunFam" id="1.10.287.110:FF:000001">
    <property type="entry name" value="Import inner membrane translocase subunit tim14"/>
    <property type="match status" value="1"/>
</dbReference>
<keyword evidence="5" id="KW-0653">Protein transport</keyword>
<evidence type="ECO:0000256" key="3">
    <source>
        <dbReference type="ARBA" id="ARBA00022792"/>
    </source>
</evidence>
<dbReference type="AlphaFoldDB" id="A0A1Q3ESQ2"/>